<protein>
    <recommendedName>
        <fullName evidence="3">Lipoprotein</fullName>
    </recommendedName>
</protein>
<evidence type="ECO:0000313" key="1">
    <source>
        <dbReference type="EMBL" id="SMX50574.1"/>
    </source>
</evidence>
<dbReference type="AlphaFoldDB" id="A0A238L641"/>
<dbReference type="Proteomes" id="UP000207598">
    <property type="component" value="Unassembled WGS sequence"/>
</dbReference>
<accession>A0A238L641</accession>
<proteinExistence type="predicted"/>
<dbReference type="EMBL" id="FXYF01000024">
    <property type="protein sequence ID" value="SMX50574.1"/>
    <property type="molecule type" value="Genomic_DNA"/>
</dbReference>
<dbReference type="OrthoDB" id="7773807at2"/>
<gene>
    <name evidence="1" type="ORF">MAA8898_04855</name>
</gene>
<reference evidence="1 2" key="1">
    <citation type="submission" date="2017-05" db="EMBL/GenBank/DDBJ databases">
        <authorList>
            <person name="Song R."/>
            <person name="Chenine A.L."/>
            <person name="Ruprecht R.M."/>
        </authorList>
    </citation>
    <scope>NUCLEOTIDE SEQUENCE [LARGE SCALE GENOMIC DNA]</scope>
    <source>
        <strain evidence="1 2">CECT 8898</strain>
    </source>
</reference>
<sequence length="167" mass="18450">MFKPISVLVLSALVLTSCGTVRDSRLNPFNWFGRSVSTPVATEGEVNPLIPKRRESIFRQEKDTSYRGWDLGEITELVVERRPGGAIIRATAVADYQGAFDLKLVKLDAESSPTTLTYAFRGLQPRGVQGPVQTRTHTVALWITDNKLAGIGTIQVKGARNIRAVRR</sequence>
<evidence type="ECO:0008006" key="3">
    <source>
        <dbReference type="Google" id="ProtNLM"/>
    </source>
</evidence>
<dbReference type="PROSITE" id="PS51257">
    <property type="entry name" value="PROKAR_LIPOPROTEIN"/>
    <property type="match status" value="1"/>
</dbReference>
<dbReference type="RefSeq" id="WP_094023573.1">
    <property type="nucleotide sequence ID" value="NZ_FXYF01000024.1"/>
</dbReference>
<keyword evidence="2" id="KW-1185">Reference proteome</keyword>
<name>A0A238L641_9RHOB</name>
<evidence type="ECO:0000313" key="2">
    <source>
        <dbReference type="Proteomes" id="UP000207598"/>
    </source>
</evidence>
<organism evidence="1 2">
    <name type="scientific">Maliponia aquimaris</name>
    <dbReference type="NCBI Taxonomy" id="1673631"/>
    <lineage>
        <taxon>Bacteria</taxon>
        <taxon>Pseudomonadati</taxon>
        <taxon>Pseudomonadota</taxon>
        <taxon>Alphaproteobacteria</taxon>
        <taxon>Rhodobacterales</taxon>
        <taxon>Paracoccaceae</taxon>
        <taxon>Maliponia</taxon>
    </lineage>
</organism>